<evidence type="ECO:0000313" key="4">
    <source>
        <dbReference type="Proteomes" id="UP000734511"/>
    </source>
</evidence>
<reference evidence="3 4" key="1">
    <citation type="submission" date="2020-03" db="EMBL/GenBank/DDBJ databases">
        <title>WGS of actinomycetes isolated from Thailand.</title>
        <authorList>
            <person name="Thawai C."/>
        </authorList>
    </citation>
    <scope>NUCLEOTIDE SEQUENCE [LARGE SCALE GENOMIC DNA]</scope>
    <source>
        <strain evidence="3 4">PRB2-1</strain>
    </source>
</reference>
<dbReference type="Pfam" id="PF00196">
    <property type="entry name" value="GerE"/>
    <property type="match status" value="1"/>
</dbReference>
<feature type="region of interest" description="Disordered" evidence="1">
    <location>
        <begin position="311"/>
        <end position="343"/>
    </location>
</feature>
<keyword evidence="4" id="KW-1185">Reference proteome</keyword>
<name>A0ABX0ZUD9_9ACTN</name>
<gene>
    <name evidence="3" type="ORF">HCN08_21220</name>
</gene>
<feature type="domain" description="HTH luxR-type" evidence="2">
    <location>
        <begin position="255"/>
        <end position="304"/>
    </location>
</feature>
<organism evidence="3 4">
    <name type="scientific">Actinacidiphila epipremni</name>
    <dbReference type="NCBI Taxonomy" id="2053013"/>
    <lineage>
        <taxon>Bacteria</taxon>
        <taxon>Bacillati</taxon>
        <taxon>Actinomycetota</taxon>
        <taxon>Actinomycetes</taxon>
        <taxon>Kitasatosporales</taxon>
        <taxon>Streptomycetaceae</taxon>
        <taxon>Actinacidiphila</taxon>
    </lineage>
</organism>
<protein>
    <recommendedName>
        <fullName evidence="2">HTH luxR-type domain-containing protein</fullName>
    </recommendedName>
</protein>
<dbReference type="Gene3D" id="1.10.10.10">
    <property type="entry name" value="Winged helix-like DNA-binding domain superfamily/Winged helix DNA-binding domain"/>
    <property type="match status" value="1"/>
</dbReference>
<dbReference type="InterPro" id="IPR016032">
    <property type="entry name" value="Sig_transdc_resp-reg_C-effctor"/>
</dbReference>
<dbReference type="RefSeq" id="WP_167984769.1">
    <property type="nucleotide sequence ID" value="NZ_JAATEJ010000018.1"/>
</dbReference>
<dbReference type="PANTHER" id="PTHR34293">
    <property type="entry name" value="HTH-TYPE TRANSCRIPTIONAL REGULATOR TRMBL2"/>
    <property type="match status" value="1"/>
</dbReference>
<dbReference type="InterPro" id="IPR000792">
    <property type="entry name" value="Tscrpt_reg_LuxR_C"/>
</dbReference>
<dbReference type="InterPro" id="IPR051797">
    <property type="entry name" value="TrmB-like"/>
</dbReference>
<comment type="caution">
    <text evidence="3">The sequence shown here is derived from an EMBL/GenBank/DDBJ whole genome shotgun (WGS) entry which is preliminary data.</text>
</comment>
<dbReference type="EMBL" id="JAATEJ010000018">
    <property type="protein sequence ID" value="NJP45909.1"/>
    <property type="molecule type" value="Genomic_DNA"/>
</dbReference>
<dbReference type="Proteomes" id="UP000734511">
    <property type="component" value="Unassembled WGS sequence"/>
</dbReference>
<accession>A0ABX0ZUD9</accession>
<sequence length="343" mass="36555">MTERPFEALGLSPDADRAYSLLVSTRGVAAAELARQMAVPADRGQAACGELAARGLARRGRDGRWYPVPPHAGFRPLLSRAQEQLRLGGELLDRLDAEYQRVHEGHRADEAVQVVAGRAAIARRVEDFRGSARREITSFVPGPALAPLDPLPPGVRRRLVFERAGLEAAGAFGPPGDPLTTVRVTGRLPARLGIADGEVALLPPPDDDAADPVMLVVLAGPLLDALTALFDAVWAGGVPLGRRPDAQQPRSALRLRVLGMLVSGSTDAAMARSLGVAVRTVQRHVAAMQREAGVDNRIQLVWHAARHGWLDDAPDDHPEGRSDGHQDGHPEGHLPGSAHRPSG</sequence>
<evidence type="ECO:0000259" key="2">
    <source>
        <dbReference type="SMART" id="SM00421"/>
    </source>
</evidence>
<evidence type="ECO:0000256" key="1">
    <source>
        <dbReference type="SAM" id="MobiDB-lite"/>
    </source>
</evidence>
<dbReference type="SUPFAM" id="SSF46894">
    <property type="entry name" value="C-terminal effector domain of the bipartite response regulators"/>
    <property type="match status" value="1"/>
</dbReference>
<dbReference type="SMART" id="SM00421">
    <property type="entry name" value="HTH_LUXR"/>
    <property type="match status" value="1"/>
</dbReference>
<dbReference type="PANTHER" id="PTHR34293:SF1">
    <property type="entry name" value="HTH-TYPE TRANSCRIPTIONAL REGULATOR TRMBL2"/>
    <property type="match status" value="1"/>
</dbReference>
<evidence type="ECO:0000313" key="3">
    <source>
        <dbReference type="EMBL" id="NJP45909.1"/>
    </source>
</evidence>
<feature type="compositionally biased region" description="Basic and acidic residues" evidence="1">
    <location>
        <begin position="315"/>
        <end position="332"/>
    </location>
</feature>
<dbReference type="InterPro" id="IPR036388">
    <property type="entry name" value="WH-like_DNA-bd_sf"/>
</dbReference>
<proteinExistence type="predicted"/>